<feature type="region of interest" description="Disordered" evidence="1">
    <location>
        <begin position="125"/>
        <end position="146"/>
    </location>
</feature>
<evidence type="ECO:0000256" key="1">
    <source>
        <dbReference type="SAM" id="MobiDB-lite"/>
    </source>
</evidence>
<gene>
    <name evidence="2" type="ORF">RS130_03010</name>
</gene>
<dbReference type="EMBL" id="JAWDIO010000002">
    <property type="protein sequence ID" value="MDU0353041.1"/>
    <property type="molecule type" value="Genomic_DNA"/>
</dbReference>
<protein>
    <submittedName>
        <fullName evidence="2">DUF2141 domain-containing protein</fullName>
    </submittedName>
</protein>
<proteinExistence type="predicted"/>
<reference evidence="2 3" key="1">
    <citation type="submission" date="2023-10" db="EMBL/GenBank/DDBJ databases">
        <title>Glaciecola aquimarina strain GGW-M5 nov., isolated from a coastal seawater.</title>
        <authorList>
            <person name="Bayburt H."/>
            <person name="Kim J.M."/>
            <person name="Choi B.J."/>
            <person name="Jeon C.O."/>
        </authorList>
    </citation>
    <scope>NUCLEOTIDE SEQUENCE [LARGE SCALE GENOMIC DNA]</scope>
    <source>
        <strain evidence="2 3">KCTC 32108</strain>
    </source>
</reference>
<evidence type="ECO:0000313" key="3">
    <source>
        <dbReference type="Proteomes" id="UP001247805"/>
    </source>
</evidence>
<feature type="compositionally biased region" description="Basic and acidic residues" evidence="1">
    <location>
        <begin position="125"/>
        <end position="134"/>
    </location>
</feature>
<accession>A0ABU3SSP4</accession>
<dbReference type="Proteomes" id="UP001247805">
    <property type="component" value="Unassembled WGS sequence"/>
</dbReference>
<evidence type="ECO:0000313" key="2">
    <source>
        <dbReference type="EMBL" id="MDU0353041.1"/>
    </source>
</evidence>
<dbReference type="Pfam" id="PF09912">
    <property type="entry name" value="DUF2141"/>
    <property type="match status" value="1"/>
</dbReference>
<sequence>MSNHCFSADLELTFTTKYPKAGELHIQLFNLGIPIEGKYEWQNIQAISSHAFTMTAARNDSTFTLKNIAPRSLCLRAFLDLNANQVLDKSAMGLPKEPVGLANNPALMFGEPSPDKACFEIQEKDNRQDIALREKKPKKSSYTNPR</sequence>
<name>A0ABU3SSP4_9ALTE</name>
<dbReference type="RefSeq" id="WP_316024738.1">
    <property type="nucleotide sequence ID" value="NZ_JAWDIO010000002.1"/>
</dbReference>
<dbReference type="InterPro" id="IPR018673">
    <property type="entry name" value="DUF2141"/>
</dbReference>
<comment type="caution">
    <text evidence="2">The sequence shown here is derived from an EMBL/GenBank/DDBJ whole genome shotgun (WGS) entry which is preliminary data.</text>
</comment>
<keyword evidence="3" id="KW-1185">Reference proteome</keyword>
<organism evidence="2 3">
    <name type="scientific">Paraglaciecola aquimarina</name>
    <dbReference type="NCBI Taxonomy" id="1235557"/>
    <lineage>
        <taxon>Bacteria</taxon>
        <taxon>Pseudomonadati</taxon>
        <taxon>Pseudomonadota</taxon>
        <taxon>Gammaproteobacteria</taxon>
        <taxon>Alteromonadales</taxon>
        <taxon>Alteromonadaceae</taxon>
        <taxon>Paraglaciecola</taxon>
    </lineage>
</organism>